<evidence type="ECO:0000313" key="2">
    <source>
        <dbReference type="EMBL" id="GEL10449.1"/>
    </source>
</evidence>
<evidence type="ECO:0000313" key="5">
    <source>
        <dbReference type="Proteomes" id="UP000321579"/>
    </source>
</evidence>
<evidence type="ECO:0000259" key="1">
    <source>
        <dbReference type="Pfam" id="PF04264"/>
    </source>
</evidence>
<evidence type="ECO:0000313" key="3">
    <source>
        <dbReference type="EMBL" id="SDI67647.1"/>
    </source>
</evidence>
<dbReference type="Gene3D" id="2.40.128.110">
    <property type="entry name" value="Lipid/polyisoprenoid-binding, YceI-like"/>
    <property type="match status" value="1"/>
</dbReference>
<dbReference type="EMBL" id="BJVF01000001">
    <property type="protein sequence ID" value="GEL10449.1"/>
    <property type="molecule type" value="Genomic_DNA"/>
</dbReference>
<name>A0A511CD23_9FLAO</name>
<dbReference type="AlphaFoldDB" id="A0A511CD23"/>
<proteinExistence type="predicted"/>
<accession>A0A511CD23</accession>
<protein>
    <submittedName>
        <fullName evidence="3">YceI-like domain-containing protein</fullName>
    </submittedName>
</protein>
<dbReference type="InterPro" id="IPR036761">
    <property type="entry name" value="TTHA0802/YceI-like_sf"/>
</dbReference>
<sequence length="182" mass="20109">MEEMKKIIVISIFLLSNFIMAQGKIMSKSANVIFEASVPSFEEVKAINNNVTVVVNTETGEIASLALMKAFRFKVALMEEHFNENYVESDRYPKAIFKGKIEGFEVNSLTATPKDFVINGKLELHGKSVAIKASAKMCKTTSGVNLQTNFWVNASDFDISIPAIVKNKVANKVAIQLTAVLR</sequence>
<dbReference type="Pfam" id="PF04264">
    <property type="entry name" value="YceI"/>
    <property type="match status" value="1"/>
</dbReference>
<dbReference type="EMBL" id="FNEO01000001">
    <property type="protein sequence ID" value="SDI67647.1"/>
    <property type="molecule type" value="Genomic_DNA"/>
</dbReference>
<dbReference type="SUPFAM" id="SSF101874">
    <property type="entry name" value="YceI-like"/>
    <property type="match status" value="1"/>
</dbReference>
<keyword evidence="4" id="KW-1185">Reference proteome</keyword>
<gene>
    <name evidence="2" type="ORF">FGL01_11880</name>
    <name evidence="3" type="ORF">SAMN05192550_0511</name>
</gene>
<evidence type="ECO:0000313" key="4">
    <source>
        <dbReference type="Proteomes" id="UP000182367"/>
    </source>
</evidence>
<reference evidence="3 4" key="1">
    <citation type="submission" date="2016-10" db="EMBL/GenBank/DDBJ databases">
        <authorList>
            <person name="Varghese N."/>
            <person name="Submissions S."/>
        </authorList>
    </citation>
    <scope>NUCLEOTIDE SEQUENCE [LARGE SCALE GENOMIC DNA]</scope>
    <source>
        <strain evidence="3 4">Gm-149</strain>
    </source>
</reference>
<feature type="domain" description="Lipid/polyisoprenoid-binding YceI-like" evidence="1">
    <location>
        <begin position="50"/>
        <end position="180"/>
    </location>
</feature>
<dbReference type="Proteomes" id="UP000182367">
    <property type="component" value="Unassembled WGS sequence"/>
</dbReference>
<comment type="caution">
    <text evidence="2">The sequence shown here is derived from an EMBL/GenBank/DDBJ whole genome shotgun (WGS) entry which is preliminary data.</text>
</comment>
<dbReference type="InterPro" id="IPR007372">
    <property type="entry name" value="Lipid/polyisoprenoid-bd_YceI"/>
</dbReference>
<organism evidence="2 5">
    <name type="scientific">Flavobacterium glycines</name>
    <dbReference type="NCBI Taxonomy" id="551990"/>
    <lineage>
        <taxon>Bacteria</taxon>
        <taxon>Pseudomonadati</taxon>
        <taxon>Bacteroidota</taxon>
        <taxon>Flavobacteriia</taxon>
        <taxon>Flavobacteriales</taxon>
        <taxon>Flavobacteriaceae</taxon>
        <taxon>Flavobacterium</taxon>
    </lineage>
</organism>
<reference evidence="2 5" key="2">
    <citation type="submission" date="2019-07" db="EMBL/GenBank/DDBJ databases">
        <title>Whole genome shotgun sequence of Flavobacterium glycines NBRC 105008.</title>
        <authorList>
            <person name="Hosoyama A."/>
            <person name="Uohara A."/>
            <person name="Ohji S."/>
            <person name="Ichikawa N."/>
        </authorList>
    </citation>
    <scope>NUCLEOTIDE SEQUENCE [LARGE SCALE GENOMIC DNA]</scope>
    <source>
        <strain evidence="2 5">NBRC 105008</strain>
    </source>
</reference>
<dbReference type="Proteomes" id="UP000321579">
    <property type="component" value="Unassembled WGS sequence"/>
</dbReference>